<dbReference type="PANTHER" id="PTHR34069:SF2">
    <property type="entry name" value="BETA-KETOACYL-[ACYL-CARRIER-PROTEIN] SYNTHASE III"/>
    <property type="match status" value="1"/>
</dbReference>
<organism evidence="5 6">
    <name type="scientific">Amycolatopsis xylanica</name>
    <dbReference type="NCBI Taxonomy" id="589385"/>
    <lineage>
        <taxon>Bacteria</taxon>
        <taxon>Bacillati</taxon>
        <taxon>Actinomycetota</taxon>
        <taxon>Actinomycetes</taxon>
        <taxon>Pseudonocardiales</taxon>
        <taxon>Pseudonocardiaceae</taxon>
        <taxon>Amycolatopsis</taxon>
    </lineage>
</organism>
<dbReference type="Proteomes" id="UP000199515">
    <property type="component" value="Unassembled WGS sequence"/>
</dbReference>
<keyword evidence="1" id="KW-0808">Transferase</keyword>
<sequence>MEIVSDVFVQSLGTCLPERVSVEWAMEQGLCGDGTLNIAQLTGALVAGETSAAEMTVTAAGRALARAGLTSADLDALIHSSVFEPGPAGWSMPGYTLRELGGGSAMVSELRTGCGGSLNAIQLATGQLTGDQGLRHVLITAADNFEPWVQRWNSFAFIVGDAGSAALLSATGGFARVKAINSRTMPELEAMYRGAEPLFPPSAGGRPIDENARFDVFTEQVMPALEVGAIMASTHAELARLSAKDAGIEVDGFARVITHNMAAFTVERFFMEPMGLPMDRSCFEFGRGLGHLGCSDQVTSLEHLLTGGELSPGDHVLLIGGSAGFATTAIVLEILEIPDWVSPTPGKG</sequence>
<evidence type="ECO:0000259" key="3">
    <source>
        <dbReference type="Pfam" id="PF08541"/>
    </source>
</evidence>
<name>A0A1H2VQQ8_9PSEU</name>
<evidence type="ECO:0000259" key="4">
    <source>
        <dbReference type="Pfam" id="PF08545"/>
    </source>
</evidence>
<keyword evidence="2" id="KW-0012">Acyltransferase</keyword>
<proteinExistence type="predicted"/>
<feature type="domain" description="Beta-ketoacyl-[acyl-carrier-protein] synthase III C-terminal" evidence="3">
    <location>
        <begin position="245"/>
        <end position="334"/>
    </location>
</feature>
<dbReference type="STRING" id="589385.SAMN05421504_1011303"/>
<dbReference type="AlphaFoldDB" id="A0A1H2VQQ8"/>
<evidence type="ECO:0000313" key="6">
    <source>
        <dbReference type="Proteomes" id="UP000199515"/>
    </source>
</evidence>
<dbReference type="PANTHER" id="PTHR34069">
    <property type="entry name" value="3-OXOACYL-[ACYL-CARRIER-PROTEIN] SYNTHASE 3"/>
    <property type="match status" value="1"/>
</dbReference>
<dbReference type="InterPro" id="IPR013747">
    <property type="entry name" value="ACP_syn_III_C"/>
</dbReference>
<dbReference type="CDD" id="cd00827">
    <property type="entry name" value="init_cond_enzymes"/>
    <property type="match status" value="1"/>
</dbReference>
<dbReference type="Pfam" id="PF08545">
    <property type="entry name" value="ACP_syn_III"/>
    <property type="match status" value="1"/>
</dbReference>
<evidence type="ECO:0000313" key="5">
    <source>
        <dbReference type="EMBL" id="SDW70663.1"/>
    </source>
</evidence>
<evidence type="ECO:0000256" key="1">
    <source>
        <dbReference type="ARBA" id="ARBA00022679"/>
    </source>
</evidence>
<dbReference type="InterPro" id="IPR013751">
    <property type="entry name" value="ACP_syn_III_N"/>
</dbReference>
<evidence type="ECO:0000256" key="2">
    <source>
        <dbReference type="ARBA" id="ARBA00023315"/>
    </source>
</evidence>
<gene>
    <name evidence="5" type="ORF">SAMN05421504_1011303</name>
</gene>
<dbReference type="EMBL" id="FNON01000001">
    <property type="protein sequence ID" value="SDW70663.1"/>
    <property type="molecule type" value="Genomic_DNA"/>
</dbReference>
<keyword evidence="6" id="KW-1185">Reference proteome</keyword>
<dbReference type="GO" id="GO:0004315">
    <property type="term" value="F:3-oxoacyl-[acyl-carrier-protein] synthase activity"/>
    <property type="evidence" value="ECO:0007669"/>
    <property type="project" value="InterPro"/>
</dbReference>
<dbReference type="InterPro" id="IPR016039">
    <property type="entry name" value="Thiolase-like"/>
</dbReference>
<protein>
    <submittedName>
        <fullName evidence="5">3-oxoacyl-[acyl-carrier-protein] synthase-3</fullName>
    </submittedName>
</protein>
<dbReference type="Pfam" id="PF08541">
    <property type="entry name" value="ACP_syn_III_C"/>
    <property type="match status" value="1"/>
</dbReference>
<dbReference type="GO" id="GO:0006633">
    <property type="term" value="P:fatty acid biosynthetic process"/>
    <property type="evidence" value="ECO:0007669"/>
    <property type="project" value="InterPro"/>
</dbReference>
<dbReference type="GO" id="GO:0044550">
    <property type="term" value="P:secondary metabolite biosynthetic process"/>
    <property type="evidence" value="ECO:0007669"/>
    <property type="project" value="TreeGrafter"/>
</dbReference>
<accession>A0A1H2VQQ8</accession>
<dbReference type="Gene3D" id="3.40.47.10">
    <property type="match status" value="2"/>
</dbReference>
<feature type="domain" description="Beta-ketoacyl-[acyl-carrier-protein] synthase III N-terminal" evidence="4">
    <location>
        <begin position="110"/>
        <end position="172"/>
    </location>
</feature>
<dbReference type="SUPFAM" id="SSF53901">
    <property type="entry name" value="Thiolase-like"/>
    <property type="match status" value="1"/>
</dbReference>
<reference evidence="5 6" key="1">
    <citation type="submission" date="2016-10" db="EMBL/GenBank/DDBJ databases">
        <authorList>
            <person name="de Groot N.N."/>
        </authorList>
    </citation>
    <scope>NUCLEOTIDE SEQUENCE [LARGE SCALE GENOMIC DNA]</scope>
    <source>
        <strain evidence="5 6">CPCC 202699</strain>
    </source>
</reference>